<sequence>MSERLKNYPSPMEVINDYGADALRLYIINSPVVRPEPLRFIKDGVFGVNAKRLEVEGLAPFIPVDKVTLQQSSNVLDQWINPATLSLVHFVQQEMNGYRLYTETVAQGVTGAVWFLLCAPLVLCVGFNYARMRRIGDLFVMWPADCCVAFSFRLADRYVADVEAREPISSRSHGIMRIEEIGGAKIAEIDLIAERFLPRYDLWQCKDT</sequence>
<evidence type="ECO:0000313" key="2">
    <source>
        <dbReference type="Proteomes" id="UP001062846"/>
    </source>
</evidence>
<dbReference type="Proteomes" id="UP001062846">
    <property type="component" value="Chromosome 5"/>
</dbReference>
<gene>
    <name evidence="1" type="ORF">RHMOL_Rhmol05G0171400</name>
</gene>
<reference evidence="1" key="1">
    <citation type="submission" date="2022-02" db="EMBL/GenBank/DDBJ databases">
        <title>Plant Genome Project.</title>
        <authorList>
            <person name="Zhang R.-G."/>
        </authorList>
    </citation>
    <scope>NUCLEOTIDE SEQUENCE</scope>
    <source>
        <strain evidence="1">AT1</strain>
    </source>
</reference>
<dbReference type="EMBL" id="CM046392">
    <property type="protein sequence ID" value="KAI8555395.1"/>
    <property type="molecule type" value="Genomic_DNA"/>
</dbReference>
<accession>A0ACC0NQ26</accession>
<comment type="caution">
    <text evidence="1">The sequence shown here is derived from an EMBL/GenBank/DDBJ whole genome shotgun (WGS) entry which is preliminary data.</text>
</comment>
<name>A0ACC0NQ26_RHOML</name>
<keyword evidence="2" id="KW-1185">Reference proteome</keyword>
<organism evidence="1 2">
    <name type="scientific">Rhododendron molle</name>
    <name type="common">Chinese azalea</name>
    <name type="synonym">Azalea mollis</name>
    <dbReference type="NCBI Taxonomy" id="49168"/>
    <lineage>
        <taxon>Eukaryota</taxon>
        <taxon>Viridiplantae</taxon>
        <taxon>Streptophyta</taxon>
        <taxon>Embryophyta</taxon>
        <taxon>Tracheophyta</taxon>
        <taxon>Spermatophyta</taxon>
        <taxon>Magnoliopsida</taxon>
        <taxon>eudicotyledons</taxon>
        <taxon>Gunneridae</taxon>
        <taxon>Pentapetalae</taxon>
        <taxon>asterids</taxon>
        <taxon>Ericales</taxon>
        <taxon>Ericaceae</taxon>
        <taxon>Ericoideae</taxon>
        <taxon>Rhodoreae</taxon>
        <taxon>Rhododendron</taxon>
    </lineage>
</organism>
<protein>
    <submittedName>
        <fullName evidence="1">Uncharacterized protein</fullName>
    </submittedName>
</protein>
<proteinExistence type="predicted"/>
<evidence type="ECO:0000313" key="1">
    <source>
        <dbReference type="EMBL" id="KAI8555395.1"/>
    </source>
</evidence>